<keyword evidence="3" id="KW-1185">Reference proteome</keyword>
<reference evidence="4" key="1">
    <citation type="submission" date="2017-02" db="UniProtKB">
        <authorList>
            <consortium name="WormBaseParasite"/>
        </authorList>
    </citation>
    <scope>IDENTIFICATION</scope>
</reference>
<dbReference type="EMBL" id="UZAE01003544">
    <property type="protein sequence ID" value="VDO00581.1"/>
    <property type="molecule type" value="Genomic_DNA"/>
</dbReference>
<evidence type="ECO:0000313" key="2">
    <source>
        <dbReference type="EMBL" id="VDO00581.1"/>
    </source>
</evidence>
<feature type="region of interest" description="Disordered" evidence="1">
    <location>
        <begin position="34"/>
        <end position="80"/>
    </location>
</feature>
<name>A0A0R3TCD4_RODNA</name>
<feature type="compositionally biased region" description="Polar residues" evidence="1">
    <location>
        <begin position="67"/>
        <end position="80"/>
    </location>
</feature>
<proteinExistence type="predicted"/>
<dbReference type="Proteomes" id="UP000278807">
    <property type="component" value="Unassembled WGS sequence"/>
</dbReference>
<protein>
    <submittedName>
        <fullName evidence="4">ZM domain-containing protein</fullName>
    </submittedName>
</protein>
<accession>A0A0R3TCD4</accession>
<feature type="compositionally biased region" description="Polar residues" evidence="1">
    <location>
        <begin position="38"/>
        <end position="59"/>
    </location>
</feature>
<evidence type="ECO:0000313" key="3">
    <source>
        <dbReference type="Proteomes" id="UP000278807"/>
    </source>
</evidence>
<dbReference type="AlphaFoldDB" id="A0A0R3TCD4"/>
<evidence type="ECO:0000256" key="1">
    <source>
        <dbReference type="SAM" id="MobiDB-lite"/>
    </source>
</evidence>
<gene>
    <name evidence="2" type="ORF">HNAJ_LOCUS4721</name>
</gene>
<reference evidence="2 3" key="2">
    <citation type="submission" date="2018-11" db="EMBL/GenBank/DDBJ databases">
        <authorList>
            <consortium name="Pathogen Informatics"/>
        </authorList>
    </citation>
    <scope>NUCLEOTIDE SEQUENCE [LARGE SCALE GENOMIC DNA]</scope>
</reference>
<organism evidence="4">
    <name type="scientific">Rodentolepis nana</name>
    <name type="common">Dwarf tapeworm</name>
    <name type="synonym">Hymenolepis nana</name>
    <dbReference type="NCBI Taxonomy" id="102285"/>
    <lineage>
        <taxon>Eukaryota</taxon>
        <taxon>Metazoa</taxon>
        <taxon>Spiralia</taxon>
        <taxon>Lophotrochozoa</taxon>
        <taxon>Platyhelminthes</taxon>
        <taxon>Cestoda</taxon>
        <taxon>Eucestoda</taxon>
        <taxon>Cyclophyllidea</taxon>
        <taxon>Hymenolepididae</taxon>
        <taxon>Rodentolepis</taxon>
    </lineage>
</organism>
<dbReference type="WBParaSite" id="HNAJ_0000472301-mRNA-1">
    <property type="protein sequence ID" value="HNAJ_0000472301-mRNA-1"/>
    <property type="gene ID" value="HNAJ_0000472301"/>
</dbReference>
<evidence type="ECO:0000313" key="4">
    <source>
        <dbReference type="WBParaSite" id="HNAJ_0000472301-mRNA-1"/>
    </source>
</evidence>
<sequence length="144" mass="15978">MPARCVSNVHLYEIQEPRPCTQWREQPGYVTLRKPTLTGPQNSNSQLHFNRQALTNRQASTRRKISTMDSRNQTSVQQERSTPIIAYEGTSNGALVRGPNTASLAQPARSTSIHEVHIPTAYNSNNPVSAVPTPIPPLPRTLLL</sequence>